<protein>
    <submittedName>
        <fullName evidence="4">T9SS type A sorting domain-containing protein</fullName>
    </submittedName>
</protein>
<dbReference type="EMBL" id="JBANCF010000003">
    <property type="protein sequence ID" value="MEM0573023.1"/>
    <property type="molecule type" value="Genomic_DNA"/>
</dbReference>
<accession>A0AB35YRX8</accession>
<dbReference type="EMBL" id="JAZBJM010000003">
    <property type="protein sequence ID" value="MEM0518045.1"/>
    <property type="molecule type" value="Genomic_DNA"/>
</dbReference>
<dbReference type="Proteomes" id="UP001390963">
    <property type="component" value="Unassembled WGS sequence"/>
</dbReference>
<dbReference type="NCBIfam" id="TIGR04183">
    <property type="entry name" value="Por_Secre_tail"/>
    <property type="match status" value="1"/>
</dbReference>
<dbReference type="SUPFAM" id="SSF50965">
    <property type="entry name" value="Galactose oxidase, central domain"/>
    <property type="match status" value="1"/>
</dbReference>
<dbReference type="Proteomes" id="UP001388259">
    <property type="component" value="Unassembled WGS sequence"/>
</dbReference>
<feature type="domain" description="Secretion system C-terminal sorting" evidence="3">
    <location>
        <begin position="425"/>
        <end position="490"/>
    </location>
</feature>
<organism evidence="4 6">
    <name type="scientific">Aequorivita flava</name>
    <dbReference type="NCBI Taxonomy" id="3114371"/>
    <lineage>
        <taxon>Bacteria</taxon>
        <taxon>Pseudomonadati</taxon>
        <taxon>Bacteroidota</taxon>
        <taxon>Flavobacteriia</taxon>
        <taxon>Flavobacteriales</taxon>
        <taxon>Flavobacteriaceae</taxon>
        <taxon>Aequorivita</taxon>
    </lineage>
</organism>
<dbReference type="Pfam" id="PF18962">
    <property type="entry name" value="Por_Secre_tail"/>
    <property type="match status" value="1"/>
</dbReference>
<name>A0AB35YRX8_9FLAO</name>
<reference evidence="4 7" key="1">
    <citation type="submission" date="2024-01" db="EMBL/GenBank/DDBJ databases">
        <title>Aequorivita flavus sp. nov., isolated from deep-sea sediment.</title>
        <authorList>
            <person name="Chen X."/>
        </authorList>
    </citation>
    <scope>NUCLEOTIDE SEQUENCE</scope>
    <source>
        <strain evidence="4">MCCC 1A16923</strain>
        <strain evidence="5 7">MCCC 1A16935</strain>
    </source>
</reference>
<evidence type="ECO:0000313" key="5">
    <source>
        <dbReference type="EMBL" id="MEM0573023.1"/>
    </source>
</evidence>
<evidence type="ECO:0000256" key="1">
    <source>
        <dbReference type="ARBA" id="ARBA00022729"/>
    </source>
</evidence>
<dbReference type="AlphaFoldDB" id="A0AB35YRX8"/>
<feature type="signal peptide" evidence="2">
    <location>
        <begin position="1"/>
        <end position="19"/>
    </location>
</feature>
<evidence type="ECO:0000259" key="3">
    <source>
        <dbReference type="Pfam" id="PF18962"/>
    </source>
</evidence>
<evidence type="ECO:0000313" key="4">
    <source>
        <dbReference type="EMBL" id="MEM0518045.1"/>
    </source>
</evidence>
<dbReference type="InterPro" id="IPR026444">
    <property type="entry name" value="Secre_tail"/>
</dbReference>
<dbReference type="RefSeq" id="WP_279449228.1">
    <property type="nucleotide sequence ID" value="NZ_JAZBJM010000003.1"/>
</dbReference>
<gene>
    <name evidence="5" type="ORF">VZD24_05820</name>
    <name evidence="4" type="ORF">VZD85_06750</name>
</gene>
<dbReference type="PANTHER" id="PTHR36220:SF1">
    <property type="entry name" value="GAMMA TUBULIN COMPLEX COMPONENT C-TERMINAL DOMAIN-CONTAINING PROTEIN"/>
    <property type="match status" value="1"/>
</dbReference>
<evidence type="ECO:0000313" key="6">
    <source>
        <dbReference type="Proteomes" id="UP001388259"/>
    </source>
</evidence>
<dbReference type="InterPro" id="IPR011043">
    <property type="entry name" value="Gal_Oxase/kelch_b-propeller"/>
</dbReference>
<evidence type="ECO:0000256" key="2">
    <source>
        <dbReference type="SAM" id="SignalP"/>
    </source>
</evidence>
<keyword evidence="7" id="KW-1185">Reference proteome</keyword>
<evidence type="ECO:0000313" key="7">
    <source>
        <dbReference type="Proteomes" id="UP001390963"/>
    </source>
</evidence>
<dbReference type="PANTHER" id="PTHR36220">
    <property type="entry name" value="UNNAMED PRODUCT"/>
    <property type="match status" value="1"/>
</dbReference>
<comment type="caution">
    <text evidence="4">The sequence shown here is derived from an EMBL/GenBank/DDBJ whole genome shotgun (WGS) entry which is preliminary data.</text>
</comment>
<sequence length="498" mass="52683">MKRLLFFSVLSIFCFTASAQNWVQLGNDINGKAPGDDFGRWASLSADGNTVAGGAQYNDDAGNDAGQVRVFSYNGTVWSQKGADIDGEAADDHSSRVSLSADGNTLAVGAPYNDNTGNGSGNVRVFSFDGANWVQLGATIPSETANDQSGGAVSMSADGTRVAIGSIDHRSQGINTGQVRVFGWNGNAWVKLGSNINGEAMEDQFGYSVKLSADGNTFVAGALYADPVSNGNGEISVYEFNGTEWIAKGDDIPGEQTNGNFGLSVDISADGNTIISAESEFKSNSGDRIGRARVFSWNGTSWVQKGSSIDGMGDFDKIGIRVAINNPGNIIAIKGLLGPGGATTLDGNTRIFKFNGTDWVQFGQTIYGQVGDNSGFGLEFSNTGDTISIGFPQSDANGQDSGQVRVYKFDQPLSVIETNQEFGMLYPNPTTGNFTIDLGKEHANVTVQIYNILGQQISSEKYASAKIISKEITGSIGVYFVRISTVNEGSKTLRIIKE</sequence>
<feature type="chain" id="PRO_5044319301" evidence="2">
    <location>
        <begin position="20"/>
        <end position="498"/>
    </location>
</feature>
<keyword evidence="1 2" id="KW-0732">Signal</keyword>
<proteinExistence type="predicted"/>